<dbReference type="Pfam" id="PF01135">
    <property type="entry name" value="PCMT"/>
    <property type="match status" value="1"/>
</dbReference>
<dbReference type="InterPro" id="IPR029063">
    <property type="entry name" value="SAM-dependent_MTases_sf"/>
</dbReference>
<name>A0ABU8UEL0_9ACTN</name>
<gene>
    <name evidence="1" type="ORF">WKI68_43915</name>
</gene>
<sequence>MQDALRTVPRHRYAPEKELRTAYDDGLAIVTRRDETGRATSSVSAAWLQADMLESLRLGPGAIVYEAGSGGYNAELIAHVVGPAGRVVTCDIDPYVVRRTRRLTTEAGSGRVVAFQGDAASGPRCSTCPGAGSTGA</sequence>
<dbReference type="CDD" id="cd02440">
    <property type="entry name" value="AdoMet_MTases"/>
    <property type="match status" value="1"/>
</dbReference>
<dbReference type="SUPFAM" id="SSF53335">
    <property type="entry name" value="S-adenosyl-L-methionine-dependent methyltransferases"/>
    <property type="match status" value="1"/>
</dbReference>
<evidence type="ECO:0000313" key="1">
    <source>
        <dbReference type="EMBL" id="MEJ8646335.1"/>
    </source>
</evidence>
<protein>
    <recommendedName>
        <fullName evidence="3">Protein-L-isoaspartate O-methyltransferase</fullName>
    </recommendedName>
</protein>
<dbReference type="Proteomes" id="UP001382904">
    <property type="component" value="Unassembled WGS sequence"/>
</dbReference>
<keyword evidence="2" id="KW-1185">Reference proteome</keyword>
<proteinExistence type="predicted"/>
<accession>A0ABU8UEL0</accession>
<dbReference type="EMBL" id="JBBKAM010000004">
    <property type="protein sequence ID" value="MEJ8646335.1"/>
    <property type="molecule type" value="Genomic_DNA"/>
</dbReference>
<organism evidence="1 2">
    <name type="scientific">Streptomyces caledonius</name>
    <dbReference type="NCBI Taxonomy" id="3134107"/>
    <lineage>
        <taxon>Bacteria</taxon>
        <taxon>Bacillati</taxon>
        <taxon>Actinomycetota</taxon>
        <taxon>Actinomycetes</taxon>
        <taxon>Kitasatosporales</taxon>
        <taxon>Streptomycetaceae</taxon>
        <taxon>Streptomyces</taxon>
    </lineage>
</organism>
<comment type="caution">
    <text evidence="1">The sequence shown here is derived from an EMBL/GenBank/DDBJ whole genome shotgun (WGS) entry which is preliminary data.</text>
</comment>
<reference evidence="1 2" key="1">
    <citation type="submission" date="2024-03" db="EMBL/GenBank/DDBJ databases">
        <title>Novel Streptomyces species of biotechnological and ecological value are a feature of Machair soil.</title>
        <authorList>
            <person name="Prole J.R."/>
            <person name="Goodfellow M."/>
            <person name="Allenby N."/>
            <person name="Ward A.C."/>
        </authorList>
    </citation>
    <scope>NUCLEOTIDE SEQUENCE [LARGE SCALE GENOMIC DNA]</scope>
    <source>
        <strain evidence="1 2">MS1.HAVA.3</strain>
    </source>
</reference>
<dbReference type="Gene3D" id="3.40.50.150">
    <property type="entry name" value="Vaccinia Virus protein VP39"/>
    <property type="match status" value="1"/>
</dbReference>
<evidence type="ECO:0000313" key="2">
    <source>
        <dbReference type="Proteomes" id="UP001382904"/>
    </source>
</evidence>
<evidence type="ECO:0008006" key="3">
    <source>
        <dbReference type="Google" id="ProtNLM"/>
    </source>
</evidence>